<feature type="domain" description="Aminotransferase class I/classII large" evidence="8">
    <location>
        <begin position="29"/>
        <end position="355"/>
    </location>
</feature>
<reference evidence="9 10" key="1">
    <citation type="submission" date="2024-01" db="EMBL/GenBank/DDBJ databases">
        <authorList>
            <person name="Allen C."/>
            <person name="Tagirdzhanova G."/>
        </authorList>
    </citation>
    <scope>NUCLEOTIDE SEQUENCE [LARGE SCALE GENOMIC DNA]</scope>
</reference>
<organism evidence="9 10">
    <name type="scientific">Sporothrix eucalyptigena</name>
    <dbReference type="NCBI Taxonomy" id="1812306"/>
    <lineage>
        <taxon>Eukaryota</taxon>
        <taxon>Fungi</taxon>
        <taxon>Dikarya</taxon>
        <taxon>Ascomycota</taxon>
        <taxon>Pezizomycotina</taxon>
        <taxon>Sordariomycetes</taxon>
        <taxon>Sordariomycetidae</taxon>
        <taxon>Ophiostomatales</taxon>
        <taxon>Ophiostomataceae</taxon>
        <taxon>Sporothrix</taxon>
    </lineage>
</organism>
<dbReference type="EC" id="2.6.1.1" evidence="7"/>
<dbReference type="PROSITE" id="PS00105">
    <property type="entry name" value="AA_TRANSFER_CLASS_1"/>
    <property type="match status" value="1"/>
</dbReference>
<evidence type="ECO:0000256" key="1">
    <source>
        <dbReference type="ARBA" id="ARBA00001933"/>
    </source>
</evidence>
<dbReference type="PANTHER" id="PTHR11879">
    <property type="entry name" value="ASPARTATE AMINOTRANSFERASE"/>
    <property type="match status" value="1"/>
</dbReference>
<keyword evidence="4 7" id="KW-0032">Aminotransferase</keyword>
<comment type="catalytic activity">
    <reaction evidence="7">
        <text>L-aspartate + 2-oxoglutarate = oxaloacetate + L-glutamate</text>
        <dbReference type="Rhea" id="RHEA:21824"/>
        <dbReference type="ChEBI" id="CHEBI:16452"/>
        <dbReference type="ChEBI" id="CHEBI:16810"/>
        <dbReference type="ChEBI" id="CHEBI:29985"/>
        <dbReference type="ChEBI" id="CHEBI:29991"/>
        <dbReference type="EC" id="2.6.1.1"/>
    </reaction>
</comment>
<dbReference type="InterPro" id="IPR015424">
    <property type="entry name" value="PyrdxlP-dep_Trfase"/>
</dbReference>
<name>A0ABP0CYS5_9PEZI</name>
<evidence type="ECO:0000259" key="8">
    <source>
        <dbReference type="Pfam" id="PF00155"/>
    </source>
</evidence>
<evidence type="ECO:0000256" key="3">
    <source>
        <dbReference type="ARBA" id="ARBA00011738"/>
    </source>
</evidence>
<dbReference type="InterPro" id="IPR004839">
    <property type="entry name" value="Aminotransferase_I/II_large"/>
</dbReference>
<comment type="miscellaneous">
    <text evidence="7">In eukaryotes there are cytoplasmic, mitochondrial and chloroplastic isozymes.</text>
</comment>
<keyword evidence="6" id="KW-0663">Pyridoxal phosphate</keyword>
<evidence type="ECO:0000256" key="2">
    <source>
        <dbReference type="ARBA" id="ARBA00007441"/>
    </source>
</evidence>
<comment type="cofactor">
    <cofactor evidence="1">
        <name>pyridoxal 5'-phosphate</name>
        <dbReference type="ChEBI" id="CHEBI:597326"/>
    </cofactor>
</comment>
<dbReference type="Proteomes" id="UP001642482">
    <property type="component" value="Unassembled WGS sequence"/>
</dbReference>
<keyword evidence="5 7" id="KW-0808">Transferase</keyword>
<protein>
    <recommendedName>
        <fullName evidence="7">Aspartate aminotransferase</fullName>
        <ecNumber evidence="7">2.6.1.1</ecNumber>
    </recommendedName>
</protein>
<gene>
    <name evidence="9" type="ORF">SEUCBS140593_009587</name>
</gene>
<sequence>MFFDNVQFGPKDMFNDLKQAVDLDQSPQTVDLGIGVYRGENGQPYEMEVLRSAKKILAEANPSHEYQVTTGNAQLLADGAKVIFGGESAVVSSGRTLVSHGQLASVQTLSGSGAIHTGAMFLKHGGVAGLSNVIYVGRPTWGNYEPLLRLAGFEVRTYNYYEAAANAMDVVAMLAALQEAPCGSIVALQGCCHNPCAVDPTPAQWRAIAGAVRARGLVPLFDMAYQGLGRGIDEDAYAVRHFVDEAGVAELLVCQSFAKNCSLYGERVGAVHVVCATADAARAVRDQLRCMVRWEFSSSPLYGGRLAEIMLSQLGDQWRSELSTMRERLQRNRNMLYRLLTDVYKTPGDWKFIIHGYGLFS</sequence>
<dbReference type="PANTHER" id="PTHR11879:SF55">
    <property type="entry name" value="GLUTAMATE OXALOACETATE TRANSAMINASE 1, ISOFORM B"/>
    <property type="match status" value="1"/>
</dbReference>
<dbReference type="Pfam" id="PF00155">
    <property type="entry name" value="Aminotran_1_2"/>
    <property type="match status" value="1"/>
</dbReference>
<keyword evidence="10" id="KW-1185">Reference proteome</keyword>
<dbReference type="PRINTS" id="PR00799">
    <property type="entry name" value="TRANSAMINASE"/>
</dbReference>
<dbReference type="InterPro" id="IPR004838">
    <property type="entry name" value="NHTrfase_class1_PyrdxlP-BS"/>
</dbReference>
<dbReference type="SUPFAM" id="SSF53383">
    <property type="entry name" value="PLP-dependent transferases"/>
    <property type="match status" value="1"/>
</dbReference>
<dbReference type="CDD" id="cd00609">
    <property type="entry name" value="AAT_like"/>
    <property type="match status" value="1"/>
</dbReference>
<dbReference type="InterPro" id="IPR015421">
    <property type="entry name" value="PyrdxlP-dep_Trfase_major"/>
</dbReference>
<dbReference type="InterPro" id="IPR000796">
    <property type="entry name" value="Asp_trans"/>
</dbReference>
<dbReference type="Gene3D" id="3.40.640.10">
    <property type="entry name" value="Type I PLP-dependent aspartate aminotransferase-like (Major domain)"/>
    <property type="match status" value="1"/>
</dbReference>
<comment type="similarity">
    <text evidence="2">Belongs to the class-I pyridoxal-phosphate-dependent aminotransferase family.</text>
</comment>
<evidence type="ECO:0000256" key="7">
    <source>
        <dbReference type="RuleBase" id="RU000480"/>
    </source>
</evidence>
<evidence type="ECO:0000256" key="6">
    <source>
        <dbReference type="ARBA" id="ARBA00022898"/>
    </source>
</evidence>
<dbReference type="InterPro" id="IPR015422">
    <property type="entry name" value="PyrdxlP-dep_Trfase_small"/>
</dbReference>
<dbReference type="EMBL" id="CAWUHD010000161">
    <property type="protein sequence ID" value="CAK7236339.1"/>
    <property type="molecule type" value="Genomic_DNA"/>
</dbReference>
<evidence type="ECO:0000256" key="5">
    <source>
        <dbReference type="ARBA" id="ARBA00022679"/>
    </source>
</evidence>
<comment type="caution">
    <text evidence="9">The sequence shown here is derived from an EMBL/GenBank/DDBJ whole genome shotgun (WGS) entry which is preliminary data.</text>
</comment>
<accession>A0ABP0CYS5</accession>
<proteinExistence type="inferred from homology"/>
<dbReference type="Gene3D" id="3.90.1150.10">
    <property type="entry name" value="Aspartate Aminotransferase, domain 1"/>
    <property type="match status" value="1"/>
</dbReference>
<evidence type="ECO:0000313" key="10">
    <source>
        <dbReference type="Proteomes" id="UP001642482"/>
    </source>
</evidence>
<evidence type="ECO:0000256" key="4">
    <source>
        <dbReference type="ARBA" id="ARBA00022576"/>
    </source>
</evidence>
<comment type="subunit">
    <text evidence="3 7">Homodimer.</text>
</comment>
<evidence type="ECO:0000313" key="9">
    <source>
        <dbReference type="EMBL" id="CAK7236339.1"/>
    </source>
</evidence>